<dbReference type="GO" id="GO:0005737">
    <property type="term" value="C:cytoplasm"/>
    <property type="evidence" value="ECO:0007669"/>
    <property type="project" value="TreeGrafter"/>
</dbReference>
<sequence>MAALNVRVERITSPTSKTASPSNPPQPPHHVIPAPSLLSKATSSSGWASYLPSWDPSPAETRPAATKREVAGFRNPWPSWRKPTRTEVWDSMQWGEDEDPCIALATSHLSDMPAPPSPQDKTKLPRFSDIDDWPNSTGAKAARLLSIQDPDFSFTTPAQSTPKAKATWLGHAGVLVQLLPLAPSSRPIRCLFDPIFSMRCSPSQAAGPIRSYPPPCEVRDLPPIDAVMISHNHYDHLDFDTIKSIWEHHSSTVHFFVPLNNRPWFVTCGIPLDRVTELDWWESAHLTSPNTPTTTTASLKIWCTPAQHSSGRSGNDANCTLWSSWYLEHLPSASKPYRVFFAGDTGYQFHGSPSWPPAPPTSKPNNPNPNKDMKDKDDDNNKTSPPCPAFAEIRTRLGTPHLLLLPVAVGATYAYLRSLVPLPDWISPVPRHSPGLAAATHMPPWDAARVLNVMAGKESTVEGRDEEEEEKEEGAVAIAMHWGTFVTEPVGVLKTLGELEWACAAQGVRFARSLEGLDGDEDGMSGSGRELCFLAVNHGESVSL</sequence>
<dbReference type="PANTHER" id="PTHR15032:SF27">
    <property type="entry name" value="N-ACYL-PHOSPHATIDYLETHANOLAMINE-HYDROLYZING PHOSPHOLIPASE D"/>
    <property type="match status" value="1"/>
</dbReference>
<dbReference type="Proteomes" id="UP001286456">
    <property type="component" value="Unassembled WGS sequence"/>
</dbReference>
<dbReference type="InterPro" id="IPR036866">
    <property type="entry name" value="RibonucZ/Hydroxyglut_hydro"/>
</dbReference>
<feature type="region of interest" description="Disordered" evidence="1">
    <location>
        <begin position="1"/>
        <end position="70"/>
    </location>
</feature>
<dbReference type="Pfam" id="PF12706">
    <property type="entry name" value="Lactamase_B_2"/>
    <property type="match status" value="1"/>
</dbReference>
<dbReference type="GO" id="GO:0070291">
    <property type="term" value="P:N-acylethanolamine metabolic process"/>
    <property type="evidence" value="ECO:0007669"/>
    <property type="project" value="TreeGrafter"/>
</dbReference>
<evidence type="ECO:0000256" key="1">
    <source>
        <dbReference type="SAM" id="MobiDB-lite"/>
    </source>
</evidence>
<dbReference type="GO" id="GO:0070290">
    <property type="term" value="F:N-acylphosphatidylethanolamine-specific phospholipase D activity"/>
    <property type="evidence" value="ECO:0007669"/>
    <property type="project" value="TreeGrafter"/>
</dbReference>
<organism evidence="3 4">
    <name type="scientific">Cercophora scortea</name>
    <dbReference type="NCBI Taxonomy" id="314031"/>
    <lineage>
        <taxon>Eukaryota</taxon>
        <taxon>Fungi</taxon>
        <taxon>Dikarya</taxon>
        <taxon>Ascomycota</taxon>
        <taxon>Pezizomycotina</taxon>
        <taxon>Sordariomycetes</taxon>
        <taxon>Sordariomycetidae</taxon>
        <taxon>Sordariales</taxon>
        <taxon>Lasiosphaeriaceae</taxon>
        <taxon>Cercophora</taxon>
    </lineage>
</organism>
<evidence type="ECO:0000313" key="4">
    <source>
        <dbReference type="Proteomes" id="UP001286456"/>
    </source>
</evidence>
<dbReference type="Gene3D" id="3.60.15.10">
    <property type="entry name" value="Ribonuclease Z/Hydroxyacylglutathione hydrolase-like"/>
    <property type="match status" value="1"/>
</dbReference>
<proteinExistence type="predicted"/>
<evidence type="ECO:0000259" key="2">
    <source>
        <dbReference type="Pfam" id="PF12706"/>
    </source>
</evidence>
<gene>
    <name evidence="3" type="ORF">B0T19DRAFT_114968</name>
</gene>
<name>A0AAE0IXC1_9PEZI</name>
<dbReference type="GO" id="GO:0070292">
    <property type="term" value="P:N-acylphosphatidylethanolamine metabolic process"/>
    <property type="evidence" value="ECO:0007669"/>
    <property type="project" value="TreeGrafter"/>
</dbReference>
<dbReference type="SUPFAM" id="SSF56281">
    <property type="entry name" value="Metallo-hydrolase/oxidoreductase"/>
    <property type="match status" value="1"/>
</dbReference>
<dbReference type="PANTHER" id="PTHR15032">
    <property type="entry name" value="N-ACYL-PHOSPHATIDYLETHANOLAMINE-HYDROLYZING PHOSPHOLIPASE D"/>
    <property type="match status" value="1"/>
</dbReference>
<dbReference type="AlphaFoldDB" id="A0AAE0IXC1"/>
<dbReference type="InterPro" id="IPR001279">
    <property type="entry name" value="Metallo-B-lactamas"/>
</dbReference>
<feature type="compositionally biased region" description="Basic and acidic residues" evidence="1">
    <location>
        <begin position="371"/>
        <end position="381"/>
    </location>
</feature>
<reference evidence="3" key="2">
    <citation type="submission" date="2023-06" db="EMBL/GenBank/DDBJ databases">
        <authorList>
            <consortium name="Lawrence Berkeley National Laboratory"/>
            <person name="Haridas S."/>
            <person name="Hensen N."/>
            <person name="Bonometti L."/>
            <person name="Westerberg I."/>
            <person name="Brannstrom I.O."/>
            <person name="Guillou S."/>
            <person name="Cros-Aarteil S."/>
            <person name="Calhoun S."/>
            <person name="Kuo A."/>
            <person name="Mondo S."/>
            <person name="Pangilinan J."/>
            <person name="Riley R."/>
            <person name="Labutti K."/>
            <person name="Andreopoulos B."/>
            <person name="Lipzen A."/>
            <person name="Chen C."/>
            <person name="Yanf M."/>
            <person name="Daum C."/>
            <person name="Ng V."/>
            <person name="Clum A."/>
            <person name="Steindorff A."/>
            <person name="Ohm R."/>
            <person name="Martin F."/>
            <person name="Silar P."/>
            <person name="Natvig D."/>
            <person name="Lalanne C."/>
            <person name="Gautier V."/>
            <person name="Ament-Velasquez S.L."/>
            <person name="Kruys A."/>
            <person name="Hutchinson M.I."/>
            <person name="Powell A.J."/>
            <person name="Barry K."/>
            <person name="Miller A.N."/>
            <person name="Grigoriev I.V."/>
            <person name="Debuchy R."/>
            <person name="Gladieux P."/>
            <person name="Thoren M.H."/>
            <person name="Johannesson H."/>
        </authorList>
    </citation>
    <scope>NUCLEOTIDE SEQUENCE</scope>
    <source>
        <strain evidence="3">SMH4131-1</strain>
    </source>
</reference>
<feature type="domain" description="Metallo-beta-lactamase" evidence="2">
    <location>
        <begin position="189"/>
        <end position="347"/>
    </location>
</feature>
<comment type="caution">
    <text evidence="3">The sequence shown here is derived from an EMBL/GenBank/DDBJ whole genome shotgun (WGS) entry which is preliminary data.</text>
</comment>
<accession>A0AAE0IXC1</accession>
<reference evidence="3" key="1">
    <citation type="journal article" date="2023" name="Mol. Phylogenet. Evol.">
        <title>Genome-scale phylogeny and comparative genomics of the fungal order Sordariales.</title>
        <authorList>
            <person name="Hensen N."/>
            <person name="Bonometti L."/>
            <person name="Westerberg I."/>
            <person name="Brannstrom I.O."/>
            <person name="Guillou S."/>
            <person name="Cros-Aarteil S."/>
            <person name="Calhoun S."/>
            <person name="Haridas S."/>
            <person name="Kuo A."/>
            <person name="Mondo S."/>
            <person name="Pangilinan J."/>
            <person name="Riley R."/>
            <person name="LaButti K."/>
            <person name="Andreopoulos B."/>
            <person name="Lipzen A."/>
            <person name="Chen C."/>
            <person name="Yan M."/>
            <person name="Daum C."/>
            <person name="Ng V."/>
            <person name="Clum A."/>
            <person name="Steindorff A."/>
            <person name="Ohm R.A."/>
            <person name="Martin F."/>
            <person name="Silar P."/>
            <person name="Natvig D.O."/>
            <person name="Lalanne C."/>
            <person name="Gautier V."/>
            <person name="Ament-Velasquez S.L."/>
            <person name="Kruys A."/>
            <person name="Hutchinson M.I."/>
            <person name="Powell A.J."/>
            <person name="Barry K."/>
            <person name="Miller A.N."/>
            <person name="Grigoriev I.V."/>
            <person name="Debuchy R."/>
            <person name="Gladieux P."/>
            <person name="Hiltunen Thoren M."/>
            <person name="Johannesson H."/>
        </authorList>
    </citation>
    <scope>NUCLEOTIDE SEQUENCE</scope>
    <source>
        <strain evidence="3">SMH4131-1</strain>
    </source>
</reference>
<keyword evidence="4" id="KW-1185">Reference proteome</keyword>
<evidence type="ECO:0000313" key="3">
    <source>
        <dbReference type="EMBL" id="KAK3333013.1"/>
    </source>
</evidence>
<protein>
    <submittedName>
        <fullName evidence="3">Beta-lactamase superfamily domain-containing protein</fullName>
    </submittedName>
</protein>
<dbReference type="EMBL" id="JAUEPO010000002">
    <property type="protein sequence ID" value="KAK3333013.1"/>
    <property type="molecule type" value="Genomic_DNA"/>
</dbReference>
<feature type="region of interest" description="Disordered" evidence="1">
    <location>
        <begin position="351"/>
        <end position="387"/>
    </location>
</feature>